<dbReference type="InterPro" id="IPR024732">
    <property type="entry name" value="NAGLU_C"/>
</dbReference>
<dbReference type="PANTHER" id="PTHR12872:SF1">
    <property type="entry name" value="ALPHA-N-ACETYLGLUCOSAMINIDASE"/>
    <property type="match status" value="1"/>
</dbReference>
<feature type="domain" description="Alpha-N-acetylglucosaminidase C-terminal" evidence="4">
    <location>
        <begin position="500"/>
        <end position="754"/>
    </location>
</feature>
<evidence type="ECO:0008006" key="7">
    <source>
        <dbReference type="Google" id="ProtNLM"/>
    </source>
</evidence>
<dbReference type="InterPro" id="IPR029018">
    <property type="entry name" value="Hex-like_dom2"/>
</dbReference>
<dbReference type="InterPro" id="IPR024240">
    <property type="entry name" value="NAGLU_N"/>
</dbReference>
<proteinExistence type="predicted"/>
<keyword evidence="1" id="KW-0378">Hydrolase</keyword>
<evidence type="ECO:0000313" key="5">
    <source>
        <dbReference type="EnsemblMetazoa" id="XP_019771143.1"/>
    </source>
</evidence>
<reference evidence="5" key="2">
    <citation type="submission" date="2024-08" db="UniProtKB">
        <authorList>
            <consortium name="EnsemblMetazoa"/>
        </authorList>
    </citation>
    <scope>IDENTIFICATION</scope>
</reference>
<name>A0AAR5QD42_DENPD</name>
<evidence type="ECO:0000313" key="6">
    <source>
        <dbReference type="Proteomes" id="UP000019118"/>
    </source>
</evidence>
<dbReference type="Pfam" id="PF12971">
    <property type="entry name" value="NAGLU_N"/>
    <property type="match status" value="1"/>
</dbReference>
<evidence type="ECO:0000259" key="3">
    <source>
        <dbReference type="Pfam" id="PF12971"/>
    </source>
</evidence>
<organism evidence="5 6">
    <name type="scientific">Dendroctonus ponderosae</name>
    <name type="common">Mountain pine beetle</name>
    <dbReference type="NCBI Taxonomy" id="77166"/>
    <lineage>
        <taxon>Eukaryota</taxon>
        <taxon>Metazoa</taxon>
        <taxon>Ecdysozoa</taxon>
        <taxon>Arthropoda</taxon>
        <taxon>Hexapoda</taxon>
        <taxon>Insecta</taxon>
        <taxon>Pterygota</taxon>
        <taxon>Neoptera</taxon>
        <taxon>Endopterygota</taxon>
        <taxon>Coleoptera</taxon>
        <taxon>Polyphaga</taxon>
        <taxon>Cucujiformia</taxon>
        <taxon>Curculionidae</taxon>
        <taxon>Scolytinae</taxon>
        <taxon>Dendroctonus</taxon>
    </lineage>
</organism>
<evidence type="ECO:0000259" key="2">
    <source>
        <dbReference type="Pfam" id="PF05089"/>
    </source>
</evidence>
<dbReference type="Gene3D" id="1.20.120.670">
    <property type="entry name" value="N-acetyl-b-d-glucoasminidase"/>
    <property type="match status" value="1"/>
</dbReference>
<accession>A0AAR5QD42</accession>
<dbReference type="Proteomes" id="UP000019118">
    <property type="component" value="Unassembled WGS sequence"/>
</dbReference>
<protein>
    <recommendedName>
        <fullName evidence="7">Alpha-N-acetylglucosaminidase</fullName>
    </recommendedName>
</protein>
<dbReference type="GO" id="GO:0016787">
    <property type="term" value="F:hydrolase activity"/>
    <property type="evidence" value="ECO:0007669"/>
    <property type="project" value="UniProtKB-KW"/>
</dbReference>
<reference evidence="6" key="1">
    <citation type="journal article" date="2013" name="Genome Biol.">
        <title>Draft genome of the mountain pine beetle, Dendroctonus ponderosae Hopkins, a major forest pest.</title>
        <authorList>
            <person name="Keeling C.I."/>
            <person name="Yuen M.M."/>
            <person name="Liao N.Y."/>
            <person name="Docking T.R."/>
            <person name="Chan S.K."/>
            <person name="Taylor G.A."/>
            <person name="Palmquist D.L."/>
            <person name="Jackman S.D."/>
            <person name="Nguyen A."/>
            <person name="Li M."/>
            <person name="Henderson H."/>
            <person name="Janes J.K."/>
            <person name="Zhao Y."/>
            <person name="Pandoh P."/>
            <person name="Moore R."/>
            <person name="Sperling F.A."/>
            <person name="Huber D.P."/>
            <person name="Birol I."/>
            <person name="Jones S.J."/>
            <person name="Bohlmann J."/>
        </authorList>
    </citation>
    <scope>NUCLEOTIDE SEQUENCE</scope>
</reference>
<dbReference type="AlphaFoldDB" id="A0AAR5QD42"/>
<dbReference type="Gene3D" id="3.30.379.10">
    <property type="entry name" value="Chitobiase/beta-hexosaminidase domain 2-like"/>
    <property type="match status" value="1"/>
</dbReference>
<dbReference type="Pfam" id="PF12972">
    <property type="entry name" value="NAGLU_C"/>
    <property type="match status" value="1"/>
</dbReference>
<sequence length="791" mass="91311">MSFNVKAFESASFDHSTPIMPRLNVLCLVLLCAVNFSVAEFYKFQNTLGHLKAQTSSDVQQIAVENLIKRILPDRGGEFTAVVNSSFNLNGKEAFKISKVEGKIAITGTTGVTVATGFNYYLKYYCSAHISWELSQLQLPKELPEADVSIALNDQFRYYQNVCTTSYSFVWWTWEQWEKHIDWMALNSFNFVLAFNGQEAIWDRVYRKLNLTNTEIDEQFSGPAFLSWLRMGNLRGWGGPLSESWHNKSLILQHQIPDRMSGLGIIPIFPAFAGQVPRAFKVLYPETNMTKMSLWNSFPDKYCCPYFIDPNEELFQTIGKLFIEEQIAEYGTDHVYNCDSFNEMDPGNGDLTYLSNVGKSIYQAMTSADSDAIWVLQGWMFYNDQFWADTDRAKSFLTSVPTGKMIVLDLQSEQFPQFTRLEQYFGQPYIWCMLHNFGGTLGMHGSADTINTDVIATRTALNSTMIGTGLTMEGINQNYVIYDLMSEQAWRSEPADLTEWFRNYSRRRYGKQDENAERAWHGFQNTLYIFNGLYRMRGQFAVSKTPSLDISTWTWYEYSDLFDAWKALLMASDNLKDSPGYLHDVVDVTRQVLQNNGDIYYNKLVEAFTAKNISEFQKFATIFRGILLDLETILATNEAFLLGKWLEAAKGYAGDIKEEKLFEYNARNQITLWGPYGEIMNYAIKQWSGLVQDFLYPRWDEFIYAMNFSLVYDTEFLENTVKVLIFFLYEEPFVYSRKVYTTEPAGDSIQIAKIIEGRSWYSNSTDIPDMKIIPVHNPDRPDIGYPLIYER</sequence>
<dbReference type="Pfam" id="PF05089">
    <property type="entry name" value="NAGLU"/>
    <property type="match status" value="1"/>
</dbReference>
<dbReference type="PANTHER" id="PTHR12872">
    <property type="entry name" value="ALPHA-N-ACETYLGLUCOSAMINIDASE"/>
    <property type="match status" value="1"/>
</dbReference>
<feature type="domain" description="Alpha-N-acetylglucosaminidase tim-barrel" evidence="2">
    <location>
        <begin position="157"/>
        <end position="491"/>
    </location>
</feature>
<dbReference type="InterPro" id="IPR007781">
    <property type="entry name" value="NAGLU"/>
</dbReference>
<dbReference type="Gene3D" id="3.20.20.80">
    <property type="entry name" value="Glycosidases"/>
    <property type="match status" value="1"/>
</dbReference>
<dbReference type="EnsemblMetazoa" id="XM_019915584.1">
    <property type="protein sequence ID" value="XP_019771143.1"/>
    <property type="gene ID" value="LOC109545091"/>
</dbReference>
<evidence type="ECO:0000256" key="1">
    <source>
        <dbReference type="ARBA" id="ARBA00022801"/>
    </source>
</evidence>
<dbReference type="InterPro" id="IPR024733">
    <property type="entry name" value="NAGLU_tim-barrel"/>
</dbReference>
<keyword evidence="6" id="KW-1185">Reference proteome</keyword>
<feature type="domain" description="Alpha-N-acetylglucosaminidase N-terminal" evidence="3">
    <location>
        <begin position="63"/>
        <end position="144"/>
    </location>
</feature>
<evidence type="ECO:0000259" key="4">
    <source>
        <dbReference type="Pfam" id="PF12972"/>
    </source>
</evidence>